<dbReference type="InterPro" id="IPR015797">
    <property type="entry name" value="NUDIX_hydrolase-like_dom_sf"/>
</dbReference>
<dbReference type="EMBL" id="CP113836">
    <property type="protein sequence ID" value="WAL63899.1"/>
    <property type="molecule type" value="Genomic_DNA"/>
</dbReference>
<evidence type="ECO:0000313" key="5">
    <source>
        <dbReference type="Proteomes" id="UP001163203"/>
    </source>
</evidence>
<dbReference type="PANTHER" id="PTHR11839">
    <property type="entry name" value="UDP/ADP-SUGAR PYROPHOSPHATASE"/>
    <property type="match status" value="1"/>
</dbReference>
<gene>
    <name evidence="4" type="ORF">ORV05_23250</name>
</gene>
<dbReference type="InterPro" id="IPR000086">
    <property type="entry name" value="NUDIX_hydrolase_dom"/>
</dbReference>
<dbReference type="PANTHER" id="PTHR11839:SF18">
    <property type="entry name" value="NUDIX HYDROLASE DOMAIN-CONTAINING PROTEIN"/>
    <property type="match status" value="1"/>
</dbReference>
<dbReference type="RefSeq" id="WP_268754145.1">
    <property type="nucleotide sequence ID" value="NZ_CP113836.1"/>
</dbReference>
<dbReference type="SUPFAM" id="SSF55811">
    <property type="entry name" value="Nudix"/>
    <property type="match status" value="1"/>
</dbReference>
<dbReference type="GO" id="GO:0016787">
    <property type="term" value="F:hydrolase activity"/>
    <property type="evidence" value="ECO:0007669"/>
    <property type="project" value="UniProtKB-KW"/>
</dbReference>
<dbReference type="Pfam" id="PF00293">
    <property type="entry name" value="NUDIX"/>
    <property type="match status" value="1"/>
</dbReference>
<dbReference type="PROSITE" id="PS51462">
    <property type="entry name" value="NUDIX"/>
    <property type="match status" value="1"/>
</dbReference>
<keyword evidence="5" id="KW-1185">Reference proteome</keyword>
<evidence type="ECO:0000256" key="1">
    <source>
        <dbReference type="ARBA" id="ARBA00001946"/>
    </source>
</evidence>
<evidence type="ECO:0000313" key="4">
    <source>
        <dbReference type="EMBL" id="WAL63899.1"/>
    </source>
</evidence>
<proteinExistence type="predicted"/>
<evidence type="ECO:0000256" key="2">
    <source>
        <dbReference type="ARBA" id="ARBA00022801"/>
    </source>
</evidence>
<name>A0ABY7AW13_9PSEU</name>
<dbReference type="Gene3D" id="3.90.79.10">
    <property type="entry name" value="Nucleoside Triphosphate Pyrophosphohydrolase"/>
    <property type="match status" value="1"/>
</dbReference>
<evidence type="ECO:0000259" key="3">
    <source>
        <dbReference type="PROSITE" id="PS51462"/>
    </source>
</evidence>
<feature type="domain" description="Nudix hydrolase" evidence="3">
    <location>
        <begin position="50"/>
        <end position="180"/>
    </location>
</feature>
<comment type="cofactor">
    <cofactor evidence="1">
        <name>Mg(2+)</name>
        <dbReference type="ChEBI" id="CHEBI:18420"/>
    </cofactor>
</comment>
<keyword evidence="2 4" id="KW-0378">Hydrolase</keyword>
<accession>A0ABY7AW13</accession>
<reference evidence="4" key="1">
    <citation type="submission" date="2022-11" db="EMBL/GenBank/DDBJ databases">
        <authorList>
            <person name="Mo P."/>
        </authorList>
    </citation>
    <scope>NUCLEOTIDE SEQUENCE</scope>
    <source>
        <strain evidence="4">HUAS 11-8</strain>
    </source>
</reference>
<dbReference type="Proteomes" id="UP001163203">
    <property type="component" value="Chromosome"/>
</dbReference>
<sequence>MGPEGEGARSDRAAWQRLGTRVVHKNPWFEVRQDAVIRPDGGRDVYAHVVAPGSVTVLAMDESRHVFLTRQWIYTHGSVQWRLPGGGVDPCDPDPLHAAQRELAEETGLHAAKWEQLGLIHGADSLSNHTERIFLATGLTMHTPALGQGEADLTVCRRSFAETLELVVSGRMPHAGSAHAVLSMALRETGRGFPFSC</sequence>
<protein>
    <submittedName>
        <fullName evidence="4">NUDIX hydrolase</fullName>
    </submittedName>
</protein>
<organism evidence="4 5">
    <name type="scientific">Amycolatopsis cynarae</name>
    <dbReference type="NCBI Taxonomy" id="2995223"/>
    <lineage>
        <taxon>Bacteria</taxon>
        <taxon>Bacillati</taxon>
        <taxon>Actinomycetota</taxon>
        <taxon>Actinomycetes</taxon>
        <taxon>Pseudonocardiales</taxon>
        <taxon>Pseudonocardiaceae</taxon>
        <taxon>Amycolatopsis</taxon>
    </lineage>
</organism>